<organism evidence="1 2">
    <name type="scientific">Entomophthora muscae</name>
    <dbReference type="NCBI Taxonomy" id="34485"/>
    <lineage>
        <taxon>Eukaryota</taxon>
        <taxon>Fungi</taxon>
        <taxon>Fungi incertae sedis</taxon>
        <taxon>Zoopagomycota</taxon>
        <taxon>Entomophthoromycotina</taxon>
        <taxon>Entomophthoromycetes</taxon>
        <taxon>Entomophthorales</taxon>
        <taxon>Entomophthoraceae</taxon>
        <taxon>Entomophthora</taxon>
    </lineage>
</organism>
<name>A0ACC2T288_9FUNG</name>
<comment type="caution">
    <text evidence="1">The sequence shown here is derived from an EMBL/GenBank/DDBJ whole genome shotgun (WGS) entry which is preliminary data.</text>
</comment>
<protein>
    <submittedName>
        <fullName evidence="1">Uncharacterized protein</fullName>
    </submittedName>
</protein>
<proteinExistence type="predicted"/>
<evidence type="ECO:0000313" key="1">
    <source>
        <dbReference type="EMBL" id="KAJ9068556.1"/>
    </source>
</evidence>
<reference evidence="1" key="1">
    <citation type="submission" date="2022-04" db="EMBL/GenBank/DDBJ databases">
        <title>Genome of the entomopathogenic fungus Entomophthora muscae.</title>
        <authorList>
            <person name="Elya C."/>
            <person name="Lovett B.R."/>
            <person name="Lee E."/>
            <person name="Macias A.M."/>
            <person name="Hajek A.E."/>
            <person name="De Bivort B.L."/>
            <person name="Kasson M.T."/>
            <person name="De Fine Licht H.H."/>
            <person name="Stajich J.E."/>
        </authorList>
    </citation>
    <scope>NUCLEOTIDE SEQUENCE</scope>
    <source>
        <strain evidence="1">Berkeley</strain>
    </source>
</reference>
<dbReference type="Proteomes" id="UP001165960">
    <property type="component" value="Unassembled WGS sequence"/>
</dbReference>
<sequence>MEPPVTPKPMPASSPNLLTNHADNLFGIVLPQYSSLIPPLSRAQLTPLEERNLMALLQITVIITQLQMGNLKRSGAMSKIPPRISLPHMRSTKISPFMLTSHQAPLLPVHQGMPLSPSLTTSLAFAMLLLALGTPL</sequence>
<gene>
    <name evidence="1" type="ORF">DSO57_1027478</name>
</gene>
<dbReference type="EMBL" id="QTSX02003718">
    <property type="protein sequence ID" value="KAJ9068556.1"/>
    <property type="molecule type" value="Genomic_DNA"/>
</dbReference>
<evidence type="ECO:0000313" key="2">
    <source>
        <dbReference type="Proteomes" id="UP001165960"/>
    </source>
</evidence>
<accession>A0ACC2T288</accession>
<keyword evidence="2" id="KW-1185">Reference proteome</keyword>